<keyword evidence="2" id="KW-1185">Reference proteome</keyword>
<organism evidence="1 2">
    <name type="scientific">Paractinoplanes globisporus</name>
    <dbReference type="NCBI Taxonomy" id="113565"/>
    <lineage>
        <taxon>Bacteria</taxon>
        <taxon>Bacillati</taxon>
        <taxon>Actinomycetota</taxon>
        <taxon>Actinomycetes</taxon>
        <taxon>Micromonosporales</taxon>
        <taxon>Micromonosporaceae</taxon>
        <taxon>Paractinoplanes</taxon>
    </lineage>
</organism>
<name>A0ABW6WSA7_9ACTN</name>
<accession>A0ABW6WSA7</accession>
<dbReference type="RefSeq" id="WP_020516584.1">
    <property type="nucleotide sequence ID" value="NZ_JBIAZU010000007.1"/>
</dbReference>
<evidence type="ECO:0000313" key="2">
    <source>
        <dbReference type="Proteomes" id="UP001602245"/>
    </source>
</evidence>
<dbReference type="EMBL" id="JBIAZU010000007">
    <property type="protein sequence ID" value="MFF5295052.1"/>
    <property type="molecule type" value="Genomic_DNA"/>
</dbReference>
<gene>
    <name evidence="1" type="ORF">ACFY35_36910</name>
</gene>
<sequence length="41" mass="4667">MPIAKSLRNVTVADLSNALEWISPPWTIGYPTPRKRRRFGA</sequence>
<comment type="caution">
    <text evidence="1">The sequence shown here is derived from an EMBL/GenBank/DDBJ whole genome shotgun (WGS) entry which is preliminary data.</text>
</comment>
<proteinExistence type="predicted"/>
<reference evidence="1 2" key="1">
    <citation type="submission" date="2024-10" db="EMBL/GenBank/DDBJ databases">
        <title>The Natural Products Discovery Center: Release of the First 8490 Sequenced Strains for Exploring Actinobacteria Biosynthetic Diversity.</title>
        <authorList>
            <person name="Kalkreuter E."/>
            <person name="Kautsar S.A."/>
            <person name="Yang D."/>
            <person name="Bader C.D."/>
            <person name="Teijaro C.N."/>
            <person name="Fluegel L."/>
            <person name="Davis C.M."/>
            <person name="Simpson J.R."/>
            <person name="Lauterbach L."/>
            <person name="Steele A.D."/>
            <person name="Gui C."/>
            <person name="Meng S."/>
            <person name="Li G."/>
            <person name="Viehrig K."/>
            <person name="Ye F."/>
            <person name="Su P."/>
            <person name="Kiefer A.F."/>
            <person name="Nichols A."/>
            <person name="Cepeda A.J."/>
            <person name="Yan W."/>
            <person name="Fan B."/>
            <person name="Jiang Y."/>
            <person name="Adhikari A."/>
            <person name="Zheng C.-J."/>
            <person name="Schuster L."/>
            <person name="Cowan T.M."/>
            <person name="Smanski M.J."/>
            <person name="Chevrette M.G."/>
            <person name="De Carvalho L.P.S."/>
            <person name="Shen B."/>
        </authorList>
    </citation>
    <scope>NUCLEOTIDE SEQUENCE [LARGE SCALE GENOMIC DNA]</scope>
    <source>
        <strain evidence="1 2">NPDC000087</strain>
    </source>
</reference>
<evidence type="ECO:0000313" key="1">
    <source>
        <dbReference type="EMBL" id="MFF5295052.1"/>
    </source>
</evidence>
<protein>
    <submittedName>
        <fullName evidence="1">Uncharacterized protein</fullName>
    </submittedName>
</protein>
<dbReference type="Proteomes" id="UP001602245">
    <property type="component" value="Unassembled WGS sequence"/>
</dbReference>